<evidence type="ECO:0000256" key="1">
    <source>
        <dbReference type="SAM" id="Phobius"/>
    </source>
</evidence>
<keyword evidence="1" id="KW-0812">Transmembrane</keyword>
<dbReference type="InterPro" id="IPR053065">
    <property type="entry name" value="Archenteron_Induction-Rel"/>
</dbReference>
<keyword evidence="1" id="KW-0472">Membrane</keyword>
<feature type="chain" id="PRO_5046779281" description="Vacuolar sorting protein Vps3844 C-terminal domain-containing protein" evidence="2">
    <location>
        <begin position="21"/>
        <end position="414"/>
    </location>
</feature>
<reference evidence="4 5" key="1">
    <citation type="submission" date="2024-07" db="EMBL/GenBank/DDBJ databases">
        <title>Section-level genome sequencing and comparative genomics of Aspergillus sections Usti and Cavernicolus.</title>
        <authorList>
            <consortium name="Lawrence Berkeley National Laboratory"/>
            <person name="Nybo J.L."/>
            <person name="Vesth T.C."/>
            <person name="Theobald S."/>
            <person name="Frisvad J.C."/>
            <person name="Larsen T.O."/>
            <person name="Kjaerboelling I."/>
            <person name="Rothschild-Mancinelli K."/>
            <person name="Lyhne E.K."/>
            <person name="Kogle M.E."/>
            <person name="Barry K."/>
            <person name="Clum A."/>
            <person name="Na H."/>
            <person name="Ledsgaard L."/>
            <person name="Lin J."/>
            <person name="Lipzen A."/>
            <person name="Kuo A."/>
            <person name="Riley R."/>
            <person name="Mondo S."/>
            <person name="LaButti K."/>
            <person name="Haridas S."/>
            <person name="Pangalinan J."/>
            <person name="Salamov A.A."/>
            <person name="Simmons B.A."/>
            <person name="Magnuson J.K."/>
            <person name="Chen J."/>
            <person name="Drula E."/>
            <person name="Henrissat B."/>
            <person name="Wiebenga A."/>
            <person name="Lubbers R.J."/>
            <person name="Gomes A.C."/>
            <person name="Makela M.R."/>
            <person name="Stajich J."/>
            <person name="Grigoriev I.V."/>
            <person name="Mortensen U.H."/>
            <person name="De vries R.P."/>
            <person name="Baker S.E."/>
            <person name="Andersen M.R."/>
        </authorList>
    </citation>
    <scope>NUCLEOTIDE SEQUENCE [LARGE SCALE GENOMIC DNA]</scope>
    <source>
        <strain evidence="4 5">CBS 600.67</strain>
    </source>
</reference>
<dbReference type="PANTHER" id="PTHR36853:SF1">
    <property type="entry name" value="DUF3844 DOMAIN-CONTAINING PROTEIN"/>
    <property type="match status" value="1"/>
</dbReference>
<gene>
    <name evidence="4" type="ORF">BDW59DRAFT_147518</name>
</gene>
<dbReference type="Pfam" id="PF12955">
    <property type="entry name" value="Vps3844_C"/>
    <property type="match status" value="1"/>
</dbReference>
<dbReference type="PANTHER" id="PTHR36853">
    <property type="entry name" value="EXPRESSED PROTEIN"/>
    <property type="match status" value="1"/>
</dbReference>
<keyword evidence="1" id="KW-1133">Transmembrane helix</keyword>
<accession>A0ABR4I9X4</accession>
<feature type="domain" description="Vacuolar sorting protein Vps3844 C-terminal" evidence="3">
    <location>
        <begin position="299"/>
        <end position="405"/>
    </location>
</feature>
<dbReference type="EMBL" id="JBFXLS010000043">
    <property type="protein sequence ID" value="KAL2824557.1"/>
    <property type="molecule type" value="Genomic_DNA"/>
</dbReference>
<name>A0ABR4I9X4_9EURO</name>
<comment type="caution">
    <text evidence="4">The sequence shown here is derived from an EMBL/GenBank/DDBJ whole genome shotgun (WGS) entry which is preliminary data.</text>
</comment>
<organism evidence="4 5">
    <name type="scientific">Aspergillus cavernicola</name>
    <dbReference type="NCBI Taxonomy" id="176166"/>
    <lineage>
        <taxon>Eukaryota</taxon>
        <taxon>Fungi</taxon>
        <taxon>Dikarya</taxon>
        <taxon>Ascomycota</taxon>
        <taxon>Pezizomycotina</taxon>
        <taxon>Eurotiomycetes</taxon>
        <taxon>Eurotiomycetidae</taxon>
        <taxon>Eurotiales</taxon>
        <taxon>Aspergillaceae</taxon>
        <taxon>Aspergillus</taxon>
        <taxon>Aspergillus subgen. Nidulantes</taxon>
    </lineage>
</organism>
<evidence type="ECO:0000313" key="4">
    <source>
        <dbReference type="EMBL" id="KAL2824557.1"/>
    </source>
</evidence>
<dbReference type="Proteomes" id="UP001610335">
    <property type="component" value="Unassembled WGS sequence"/>
</dbReference>
<dbReference type="InterPro" id="IPR024382">
    <property type="entry name" value="Vps3844_C"/>
</dbReference>
<keyword evidence="2" id="KW-0732">Signal</keyword>
<evidence type="ECO:0000259" key="3">
    <source>
        <dbReference type="Pfam" id="PF12955"/>
    </source>
</evidence>
<feature type="transmembrane region" description="Helical" evidence="1">
    <location>
        <begin position="370"/>
        <end position="392"/>
    </location>
</feature>
<evidence type="ECO:0000313" key="5">
    <source>
        <dbReference type="Proteomes" id="UP001610335"/>
    </source>
</evidence>
<sequence length="414" mass="44081">MRPLFSFLTTLAVITIGTNALEASVFTFGPDIERQNLKSSAITSATLQQLLELRCRASTTSALETSDDNSIEFLSRLAGPPSPLFSASVENEDLDTILVILEGLSDDIDSSLRNGYQSELVISAFPTVPARKTFFDSLLEARSGGLVGQENKRCSFYGNDNAGLEAEKGAKLCLLGSQFSRTLHNELLGQISTTESWVNERKGAGVVRIVFEPLANSKAPTEFTNSLNTLFSELQSLSSTGKRATAVVLPISNATQKSSYSRRAPEVSDVDSLVDSVRGSQSLTFEQRTNVPLVLAPVCYASNSSCNEVTNSCSGHGTCYKKSGSESEAASGDCYACRCYETSVKNGDGTDRKVRWGGSACQKKDISSPFFLVSGVAVAIVVAVTAAISMIYSVGNTELPGVISAGVSTTRAQK</sequence>
<evidence type="ECO:0000256" key="2">
    <source>
        <dbReference type="SAM" id="SignalP"/>
    </source>
</evidence>
<protein>
    <recommendedName>
        <fullName evidence="3">Vacuolar sorting protein Vps3844 C-terminal domain-containing protein</fullName>
    </recommendedName>
</protein>
<proteinExistence type="predicted"/>
<feature type="signal peptide" evidence="2">
    <location>
        <begin position="1"/>
        <end position="20"/>
    </location>
</feature>
<keyword evidence="5" id="KW-1185">Reference proteome</keyword>